<dbReference type="EMBL" id="CM018052">
    <property type="protein sequence ID" value="KAA8516009.1"/>
    <property type="molecule type" value="Genomic_DNA"/>
</dbReference>
<evidence type="ECO:0000313" key="2">
    <source>
        <dbReference type="EMBL" id="KAA8516009.1"/>
    </source>
</evidence>
<keyword evidence="3" id="KW-1185">Reference proteome</keyword>
<dbReference type="AlphaFoldDB" id="A0A5J4ZDJ4"/>
<proteinExistence type="predicted"/>
<evidence type="ECO:0008006" key="4">
    <source>
        <dbReference type="Google" id="ProtNLM"/>
    </source>
</evidence>
<sequence length="106" mass="12046">MADKNQVESLPPDWILTTETRNDGSEVKCYTNSKTGQTFYTKEDLLRYVHYATHILPRISEFTLEDFLEGRVPTFKDKAVASSSVPAAVAKPPKKPQHKKKKHGKK</sequence>
<dbReference type="OrthoDB" id="912322at2759"/>
<organism evidence="2 3">
    <name type="scientific">Nyssa sinensis</name>
    <dbReference type="NCBI Taxonomy" id="561372"/>
    <lineage>
        <taxon>Eukaryota</taxon>
        <taxon>Viridiplantae</taxon>
        <taxon>Streptophyta</taxon>
        <taxon>Embryophyta</taxon>
        <taxon>Tracheophyta</taxon>
        <taxon>Spermatophyta</taxon>
        <taxon>Magnoliopsida</taxon>
        <taxon>eudicotyledons</taxon>
        <taxon>Gunneridae</taxon>
        <taxon>Pentapetalae</taxon>
        <taxon>asterids</taxon>
        <taxon>Cornales</taxon>
        <taxon>Nyssaceae</taxon>
        <taxon>Nyssa</taxon>
    </lineage>
</organism>
<accession>A0A5J4ZDJ4</accession>
<dbReference type="Gene3D" id="3.30.890.10">
    <property type="entry name" value="Methyl-cpg-binding Protein 2, Chain A"/>
    <property type="match status" value="1"/>
</dbReference>
<feature type="compositionally biased region" description="Low complexity" evidence="1">
    <location>
        <begin position="81"/>
        <end position="91"/>
    </location>
</feature>
<evidence type="ECO:0000313" key="3">
    <source>
        <dbReference type="Proteomes" id="UP000325577"/>
    </source>
</evidence>
<name>A0A5J4ZDJ4_9ASTE</name>
<reference evidence="2 3" key="1">
    <citation type="submission" date="2019-09" db="EMBL/GenBank/DDBJ databases">
        <title>A chromosome-level genome assembly of the Chinese tupelo Nyssa sinensis.</title>
        <authorList>
            <person name="Yang X."/>
            <person name="Kang M."/>
            <person name="Yang Y."/>
            <person name="Xiong H."/>
            <person name="Wang M."/>
            <person name="Zhang Z."/>
            <person name="Wang Z."/>
            <person name="Wu H."/>
            <person name="Ma T."/>
            <person name="Liu J."/>
            <person name="Xi Z."/>
        </authorList>
    </citation>
    <scope>NUCLEOTIDE SEQUENCE [LARGE SCALE GENOMIC DNA]</scope>
    <source>
        <strain evidence="2">J267</strain>
        <tissue evidence="2">Leaf</tissue>
    </source>
</reference>
<gene>
    <name evidence="2" type="ORF">F0562_019188</name>
</gene>
<protein>
    <recommendedName>
        <fullName evidence="4">MBD domain-containing protein</fullName>
    </recommendedName>
</protein>
<dbReference type="Proteomes" id="UP000325577">
    <property type="component" value="Linkage Group LG9"/>
</dbReference>
<feature type="compositionally biased region" description="Basic residues" evidence="1">
    <location>
        <begin position="92"/>
        <end position="106"/>
    </location>
</feature>
<feature type="region of interest" description="Disordered" evidence="1">
    <location>
        <begin position="81"/>
        <end position="106"/>
    </location>
</feature>
<evidence type="ECO:0000256" key="1">
    <source>
        <dbReference type="SAM" id="MobiDB-lite"/>
    </source>
</evidence>